<comment type="caution">
    <text evidence="2">The sequence shown here is derived from an EMBL/GenBank/DDBJ whole genome shotgun (WGS) entry which is preliminary data.</text>
</comment>
<evidence type="ECO:0000313" key="3">
    <source>
        <dbReference type="Proteomes" id="UP000321363"/>
    </source>
</evidence>
<keyword evidence="3" id="KW-1185">Reference proteome</keyword>
<gene>
    <name evidence="2" type="ORF">FS935_01120</name>
</gene>
<name>A0A5C6WAC1_9BACI</name>
<organism evidence="2 3">
    <name type="scientific">Metabacillus litoralis</name>
    <dbReference type="NCBI Taxonomy" id="152268"/>
    <lineage>
        <taxon>Bacteria</taxon>
        <taxon>Bacillati</taxon>
        <taxon>Bacillota</taxon>
        <taxon>Bacilli</taxon>
        <taxon>Bacillales</taxon>
        <taxon>Bacillaceae</taxon>
        <taxon>Metabacillus</taxon>
    </lineage>
</organism>
<evidence type="ECO:0000256" key="1">
    <source>
        <dbReference type="SAM" id="Phobius"/>
    </source>
</evidence>
<dbReference type="OrthoDB" id="2972325at2"/>
<feature type="transmembrane region" description="Helical" evidence="1">
    <location>
        <begin position="12"/>
        <end position="32"/>
    </location>
</feature>
<keyword evidence="1" id="KW-0812">Transmembrane</keyword>
<evidence type="ECO:0000313" key="2">
    <source>
        <dbReference type="EMBL" id="TXC92829.1"/>
    </source>
</evidence>
<accession>A0A5C6WAC1</accession>
<feature type="transmembrane region" description="Helical" evidence="1">
    <location>
        <begin position="57"/>
        <end position="75"/>
    </location>
</feature>
<keyword evidence="1" id="KW-1133">Transmembrane helix</keyword>
<sequence length="81" mass="9306">MKILLSKSAIWIYSLIFFSVIGVFLDIATIGAEEFALFEGDMTTSNDAKFLRAINNLYFPVILMIHLFVLIIFIVKRMKKT</sequence>
<keyword evidence="1" id="KW-0472">Membrane</keyword>
<proteinExistence type="predicted"/>
<dbReference type="AlphaFoldDB" id="A0A5C6WAC1"/>
<dbReference type="RefSeq" id="WP_146945690.1">
    <property type="nucleotide sequence ID" value="NZ_VOQF01000001.1"/>
</dbReference>
<protein>
    <submittedName>
        <fullName evidence="2">Uncharacterized protein</fullName>
    </submittedName>
</protein>
<reference evidence="2 3" key="1">
    <citation type="journal article" date="2005" name="Int. J. Syst. Evol. Microbiol.">
        <title>Bacillus litoralis sp. nov., isolated from a tidal flat of the Yellow Sea in Korea.</title>
        <authorList>
            <person name="Yoon J.H."/>
            <person name="Oh T.K."/>
        </authorList>
    </citation>
    <scope>NUCLEOTIDE SEQUENCE [LARGE SCALE GENOMIC DNA]</scope>
    <source>
        <strain evidence="2 3">SW-211</strain>
    </source>
</reference>
<dbReference type="Proteomes" id="UP000321363">
    <property type="component" value="Unassembled WGS sequence"/>
</dbReference>
<dbReference type="EMBL" id="VOQF01000001">
    <property type="protein sequence ID" value="TXC92829.1"/>
    <property type="molecule type" value="Genomic_DNA"/>
</dbReference>